<evidence type="ECO:0000256" key="5">
    <source>
        <dbReference type="ARBA" id="ARBA00022989"/>
    </source>
</evidence>
<organism evidence="8 9">
    <name type="scientific">Rubus argutus</name>
    <name type="common">Southern blackberry</name>
    <dbReference type="NCBI Taxonomy" id="59490"/>
    <lineage>
        <taxon>Eukaryota</taxon>
        <taxon>Viridiplantae</taxon>
        <taxon>Streptophyta</taxon>
        <taxon>Embryophyta</taxon>
        <taxon>Tracheophyta</taxon>
        <taxon>Spermatophyta</taxon>
        <taxon>Magnoliopsida</taxon>
        <taxon>eudicotyledons</taxon>
        <taxon>Gunneridae</taxon>
        <taxon>Pentapetalae</taxon>
        <taxon>rosids</taxon>
        <taxon>fabids</taxon>
        <taxon>Rosales</taxon>
        <taxon>Rosaceae</taxon>
        <taxon>Rosoideae</taxon>
        <taxon>Rosoideae incertae sedis</taxon>
        <taxon>Rubus</taxon>
    </lineage>
</organism>
<dbReference type="InterPro" id="IPR002885">
    <property type="entry name" value="PPR_rpt"/>
</dbReference>
<dbReference type="PANTHER" id="PTHR46285">
    <property type="entry name" value="PROTEINASE INHIBITOR I4, SERPIN (DUF716)-RELATED"/>
    <property type="match status" value="1"/>
</dbReference>
<keyword evidence="5" id="KW-1133">Transmembrane helix</keyword>
<dbReference type="InterPro" id="IPR011990">
    <property type="entry name" value="TPR-like_helical_dom_sf"/>
</dbReference>
<comment type="similarity">
    <text evidence="2">Belongs to the TMEM45 family.</text>
</comment>
<evidence type="ECO:0000313" key="9">
    <source>
        <dbReference type="Proteomes" id="UP001457282"/>
    </source>
</evidence>
<dbReference type="Pfam" id="PF04819">
    <property type="entry name" value="DUF716"/>
    <property type="match status" value="1"/>
</dbReference>
<dbReference type="AlphaFoldDB" id="A0AAW1YPV8"/>
<comment type="caution">
    <text evidence="8">The sequence shown here is derived from an EMBL/GenBank/DDBJ whole genome shotgun (WGS) entry which is preliminary data.</text>
</comment>
<evidence type="ECO:0000256" key="6">
    <source>
        <dbReference type="ARBA" id="ARBA00023136"/>
    </source>
</evidence>
<keyword evidence="4" id="KW-0677">Repeat</keyword>
<dbReference type="Proteomes" id="UP001457282">
    <property type="component" value="Unassembled WGS sequence"/>
</dbReference>
<evidence type="ECO:0000256" key="4">
    <source>
        <dbReference type="ARBA" id="ARBA00022737"/>
    </source>
</evidence>
<protein>
    <recommendedName>
        <fullName evidence="10">Pentatricopeptide repeat-containing protein</fullName>
    </recommendedName>
</protein>
<evidence type="ECO:0000256" key="3">
    <source>
        <dbReference type="ARBA" id="ARBA00022692"/>
    </source>
</evidence>
<keyword evidence="3" id="KW-0812">Transmembrane</keyword>
<dbReference type="PROSITE" id="PS51375">
    <property type="entry name" value="PPR"/>
    <property type="match status" value="1"/>
</dbReference>
<dbReference type="Pfam" id="PF12854">
    <property type="entry name" value="PPR_1"/>
    <property type="match status" value="2"/>
</dbReference>
<comment type="subcellular location">
    <subcellularLocation>
        <location evidence="1">Membrane</location>
        <topology evidence="1">Multi-pass membrane protein</topology>
    </subcellularLocation>
</comment>
<dbReference type="EMBL" id="JBEDUW010000001">
    <property type="protein sequence ID" value="KAK9950578.1"/>
    <property type="molecule type" value="Genomic_DNA"/>
</dbReference>
<dbReference type="PANTHER" id="PTHR46285:SF13">
    <property type="entry name" value="OS02G0167775 PROTEIN"/>
    <property type="match status" value="1"/>
</dbReference>
<dbReference type="InterPro" id="IPR006904">
    <property type="entry name" value="DUF716"/>
</dbReference>
<sequence>MEEKGIVPDSITYNILINGYCRSGNAKKAFSLHDDMLRKRDRADQVRDEMLSIGFNPTLLTYNALVQGLCKNQEGDLAEGLLKEMLIVFASIMSALAETCFQTSLPAALALSISVVFMLWVPRFVPKGCVVNFIEGRSENMIGSSVTCELSEADFRARVLANLQFSWILSGILIFTAYTCLKFAGKCMPSDLSVEYGQRHSSRGADVPMAINDFKEAST</sequence>
<evidence type="ECO:0000256" key="2">
    <source>
        <dbReference type="ARBA" id="ARBA00006948"/>
    </source>
</evidence>
<gene>
    <name evidence="8" type="ORF">M0R45_006062</name>
</gene>
<keyword evidence="9" id="KW-1185">Reference proteome</keyword>
<evidence type="ECO:0000313" key="8">
    <source>
        <dbReference type="EMBL" id="KAK9950578.1"/>
    </source>
</evidence>
<reference evidence="8 9" key="1">
    <citation type="journal article" date="2023" name="G3 (Bethesda)">
        <title>A chromosome-length genome assembly and annotation of blackberry (Rubus argutus, cv. 'Hillquist').</title>
        <authorList>
            <person name="Bruna T."/>
            <person name="Aryal R."/>
            <person name="Dudchenko O."/>
            <person name="Sargent D.J."/>
            <person name="Mead D."/>
            <person name="Buti M."/>
            <person name="Cavallini A."/>
            <person name="Hytonen T."/>
            <person name="Andres J."/>
            <person name="Pham M."/>
            <person name="Weisz D."/>
            <person name="Mascagni F."/>
            <person name="Usai G."/>
            <person name="Natali L."/>
            <person name="Bassil N."/>
            <person name="Fernandez G.E."/>
            <person name="Lomsadze A."/>
            <person name="Armour M."/>
            <person name="Olukolu B."/>
            <person name="Poorten T."/>
            <person name="Britton C."/>
            <person name="Davik J."/>
            <person name="Ashrafi H."/>
            <person name="Aiden E.L."/>
            <person name="Borodovsky M."/>
            <person name="Worthington M."/>
        </authorList>
    </citation>
    <scope>NUCLEOTIDE SEQUENCE [LARGE SCALE GENOMIC DNA]</scope>
    <source>
        <strain evidence="8">PI 553951</strain>
    </source>
</reference>
<evidence type="ECO:0000256" key="1">
    <source>
        <dbReference type="ARBA" id="ARBA00004141"/>
    </source>
</evidence>
<dbReference type="NCBIfam" id="TIGR00756">
    <property type="entry name" value="PPR"/>
    <property type="match status" value="2"/>
</dbReference>
<evidence type="ECO:0008006" key="10">
    <source>
        <dbReference type="Google" id="ProtNLM"/>
    </source>
</evidence>
<accession>A0AAW1YPV8</accession>
<keyword evidence="6" id="KW-0472">Membrane</keyword>
<name>A0AAW1YPV8_RUBAR</name>
<proteinExistence type="inferred from homology"/>
<dbReference type="GO" id="GO:0016020">
    <property type="term" value="C:membrane"/>
    <property type="evidence" value="ECO:0007669"/>
    <property type="project" value="UniProtKB-SubCell"/>
</dbReference>
<dbReference type="Gene3D" id="1.25.40.10">
    <property type="entry name" value="Tetratricopeptide repeat domain"/>
    <property type="match status" value="2"/>
</dbReference>
<feature type="repeat" description="PPR" evidence="7">
    <location>
        <begin position="9"/>
        <end position="43"/>
    </location>
</feature>
<evidence type="ECO:0000256" key="7">
    <source>
        <dbReference type="PROSITE-ProRule" id="PRU00708"/>
    </source>
</evidence>